<dbReference type="Proteomes" id="UP000032309">
    <property type="component" value="Unassembled WGS sequence"/>
</dbReference>
<evidence type="ECO:0000313" key="9">
    <source>
        <dbReference type="Proteomes" id="UP000032309"/>
    </source>
</evidence>
<dbReference type="InterPro" id="IPR050377">
    <property type="entry name" value="Radical_SAM_PqqE_MftC-like"/>
</dbReference>
<evidence type="ECO:0000259" key="7">
    <source>
        <dbReference type="Pfam" id="PF13186"/>
    </source>
</evidence>
<name>A0ABQ0JS31_9BACT</name>
<dbReference type="Pfam" id="PF13186">
    <property type="entry name" value="SPASM"/>
    <property type="match status" value="1"/>
</dbReference>
<comment type="cofactor">
    <cofactor evidence="1">
        <name>[4Fe-4S] cluster</name>
        <dbReference type="ChEBI" id="CHEBI:49883"/>
    </cofactor>
</comment>
<sequence>MGLIINKPTYMPWHLSHMKFLKSIFQKKIQSQTRRKLQKLLPPLFQKEEIPLFHHVQFETVSICNNDCSFCPMNIHLKKREYKEADWVVIERLGNELQNYSFEGILSLFNNNEPLIDRRLPDIVAFFRKKAPRANIRIMTNGILINIKVVEQLIKAGISYIHINNYNEKNEFIPSVSKFINDFSISKFKDSINVVVTMRYKNEVLHNRGGNSPNIPVLAKSKKWFCIFPFEQININPWGDMTICCNDVLYKRKMGNIMGDKSIYQLWASKEYKNIRNLLSNGKREGIDICSVCNNPGIERTIDSRTGKPIGHNITYKVEKSVSGIEQLRWNTEIIVNDINKSALSG</sequence>
<keyword evidence="9" id="KW-1185">Reference proteome</keyword>
<proteinExistence type="predicted"/>
<feature type="domain" description="Radical SAM core" evidence="6">
    <location>
        <begin position="61"/>
        <end position="164"/>
    </location>
</feature>
<evidence type="ECO:0000256" key="4">
    <source>
        <dbReference type="ARBA" id="ARBA00023004"/>
    </source>
</evidence>
<comment type="caution">
    <text evidence="8">The sequence shown here is derived from an EMBL/GenBank/DDBJ whole genome shotgun (WGS) entry which is preliminary data.</text>
</comment>
<evidence type="ECO:0000259" key="6">
    <source>
        <dbReference type="Pfam" id="PF04055"/>
    </source>
</evidence>
<dbReference type="InterPro" id="IPR058240">
    <property type="entry name" value="rSAM_sf"/>
</dbReference>
<accession>A0ABQ0JS31</accession>
<evidence type="ECO:0000256" key="3">
    <source>
        <dbReference type="ARBA" id="ARBA00022723"/>
    </source>
</evidence>
<dbReference type="InterPro" id="IPR023885">
    <property type="entry name" value="4Fe4S-binding_SPASM_dom"/>
</dbReference>
<evidence type="ECO:0000256" key="5">
    <source>
        <dbReference type="ARBA" id="ARBA00023014"/>
    </source>
</evidence>
<feature type="domain" description="4Fe4S-binding SPASM" evidence="7">
    <location>
        <begin position="226"/>
        <end position="294"/>
    </location>
</feature>
<dbReference type="RefSeq" id="WP_052561231.1">
    <property type="nucleotide sequence ID" value="NZ_BAFN01000001.1"/>
</dbReference>
<gene>
    <name evidence="8" type="ORF">BROSI_A0039</name>
</gene>
<organism evidence="8 9">
    <name type="scientific">Candidatus Brocadia sinica JPN1</name>
    <dbReference type="NCBI Taxonomy" id="1197129"/>
    <lineage>
        <taxon>Bacteria</taxon>
        <taxon>Pseudomonadati</taxon>
        <taxon>Planctomycetota</taxon>
        <taxon>Candidatus Brocadiia</taxon>
        <taxon>Candidatus Brocadiales</taxon>
        <taxon>Candidatus Brocadiaceae</taxon>
        <taxon>Candidatus Brocadia</taxon>
    </lineage>
</organism>
<protein>
    <recommendedName>
        <fullName evidence="10">Fe-S oxidoreductases</fullName>
    </recommendedName>
</protein>
<dbReference type="Gene3D" id="3.20.20.70">
    <property type="entry name" value="Aldolase class I"/>
    <property type="match status" value="1"/>
</dbReference>
<dbReference type="SUPFAM" id="SSF102114">
    <property type="entry name" value="Radical SAM enzymes"/>
    <property type="match status" value="1"/>
</dbReference>
<dbReference type="EMBL" id="BAFN01000001">
    <property type="protein sequence ID" value="GAN31538.1"/>
    <property type="molecule type" value="Genomic_DNA"/>
</dbReference>
<keyword evidence="2" id="KW-0949">S-adenosyl-L-methionine</keyword>
<dbReference type="PANTHER" id="PTHR11228:SF7">
    <property type="entry name" value="PQQA PEPTIDE CYCLASE"/>
    <property type="match status" value="1"/>
</dbReference>
<evidence type="ECO:0000313" key="8">
    <source>
        <dbReference type="EMBL" id="GAN31538.1"/>
    </source>
</evidence>
<dbReference type="Pfam" id="PF04055">
    <property type="entry name" value="Radical_SAM"/>
    <property type="match status" value="1"/>
</dbReference>
<dbReference type="CDD" id="cd01335">
    <property type="entry name" value="Radical_SAM"/>
    <property type="match status" value="1"/>
</dbReference>
<keyword evidence="4" id="KW-0408">Iron</keyword>
<evidence type="ECO:0008006" key="10">
    <source>
        <dbReference type="Google" id="ProtNLM"/>
    </source>
</evidence>
<dbReference type="SFLD" id="SFLDS00029">
    <property type="entry name" value="Radical_SAM"/>
    <property type="match status" value="1"/>
</dbReference>
<dbReference type="PANTHER" id="PTHR11228">
    <property type="entry name" value="RADICAL SAM DOMAIN PROTEIN"/>
    <property type="match status" value="1"/>
</dbReference>
<evidence type="ECO:0000256" key="2">
    <source>
        <dbReference type="ARBA" id="ARBA00022691"/>
    </source>
</evidence>
<dbReference type="InterPro" id="IPR013785">
    <property type="entry name" value="Aldolase_TIM"/>
</dbReference>
<keyword evidence="3" id="KW-0479">Metal-binding</keyword>
<dbReference type="InterPro" id="IPR007197">
    <property type="entry name" value="rSAM"/>
</dbReference>
<keyword evidence="5" id="KW-0411">Iron-sulfur</keyword>
<evidence type="ECO:0000256" key="1">
    <source>
        <dbReference type="ARBA" id="ARBA00001966"/>
    </source>
</evidence>
<dbReference type="CDD" id="cd21109">
    <property type="entry name" value="SPASM"/>
    <property type="match status" value="1"/>
</dbReference>
<reference evidence="9" key="1">
    <citation type="journal article" date="2015" name="Genome Announc.">
        <title>Draft Genome Sequence of an Anaerobic Ammonium-Oxidizing Bacterium, "Candidatus Brocadia sinica".</title>
        <authorList>
            <person name="Oshiki M."/>
            <person name="Shinyako-Hata K."/>
            <person name="Satoh H."/>
            <person name="Okabe S."/>
        </authorList>
    </citation>
    <scope>NUCLEOTIDE SEQUENCE [LARGE SCALE GENOMIC DNA]</scope>
    <source>
        <strain evidence="9">JPN1</strain>
    </source>
</reference>